<evidence type="ECO:0000259" key="3">
    <source>
        <dbReference type="PROSITE" id="PS50003"/>
    </source>
</evidence>
<name>A0A9J7XBF3_CYPCA</name>
<dbReference type="PROSITE" id="PS50115">
    <property type="entry name" value="ARFGAP"/>
    <property type="match status" value="1"/>
</dbReference>
<evidence type="ECO:0008006" key="7">
    <source>
        <dbReference type="Google" id="ProtNLM"/>
    </source>
</evidence>
<keyword evidence="1" id="KW-0863">Zinc-finger</keyword>
<keyword evidence="1" id="KW-0479">Metal-binding</keyword>
<reference evidence="5" key="1">
    <citation type="submission" date="2025-08" db="UniProtKB">
        <authorList>
            <consortium name="Ensembl"/>
        </authorList>
    </citation>
    <scope>IDENTIFICATION</scope>
</reference>
<dbReference type="InterPro" id="IPR001164">
    <property type="entry name" value="ArfGAP_dom"/>
</dbReference>
<dbReference type="Ensembl" id="ENSCCRT00000202468.1">
    <property type="protein sequence ID" value="ENSCCRP00000104729.1"/>
    <property type="gene ID" value="ENSCCRG00000070672.1"/>
</dbReference>
<dbReference type="PRINTS" id="PR00405">
    <property type="entry name" value="REVINTRACTNG"/>
</dbReference>
<dbReference type="GO" id="GO:0005096">
    <property type="term" value="F:GTPase activator activity"/>
    <property type="evidence" value="ECO:0007669"/>
    <property type="project" value="InterPro"/>
</dbReference>
<feature type="domain" description="PH" evidence="3">
    <location>
        <begin position="1"/>
        <end position="26"/>
    </location>
</feature>
<dbReference type="PROSITE" id="PS50003">
    <property type="entry name" value="PH_DOMAIN"/>
    <property type="match status" value="1"/>
</dbReference>
<proteinExistence type="predicted"/>
<sequence>MGLFSFSADSAKETAAWLESLNEVIRSALSYSEVALRLWLSPCNKVCADCGAANPEWASVNLLVVICEACAGAHRSMGSNRSKVRGLKLDNKVWTEPLIQVSSVMPQTVFMILYYHSIVFLLLALPWSPFS</sequence>
<dbReference type="GO" id="GO:0005547">
    <property type="term" value="F:phosphatidylinositol-3,4,5-trisphosphate binding"/>
    <property type="evidence" value="ECO:0007669"/>
    <property type="project" value="TreeGrafter"/>
</dbReference>
<dbReference type="InterPro" id="IPR038508">
    <property type="entry name" value="ArfGAP_dom_sf"/>
</dbReference>
<dbReference type="InterPro" id="IPR052227">
    <property type="entry name" value="Arf-Rho-GAP_ANK-PH_domain"/>
</dbReference>
<dbReference type="GO" id="GO:0005737">
    <property type="term" value="C:cytoplasm"/>
    <property type="evidence" value="ECO:0007669"/>
    <property type="project" value="TreeGrafter"/>
</dbReference>
<evidence type="ECO:0000256" key="2">
    <source>
        <dbReference type="SAM" id="Phobius"/>
    </source>
</evidence>
<keyword evidence="2" id="KW-0472">Membrane</keyword>
<reference evidence="5" key="2">
    <citation type="submission" date="2025-09" db="UniProtKB">
        <authorList>
            <consortium name="Ensembl"/>
        </authorList>
    </citation>
    <scope>IDENTIFICATION</scope>
</reference>
<keyword evidence="2" id="KW-1133">Transmembrane helix</keyword>
<dbReference type="PANTHER" id="PTHR45899:SF5">
    <property type="entry name" value="ARF-GAP WITH RHO-GAP DOMAIN, ANK REPEAT AND PH DOMAIN-CONTAINING PROTEIN 1-LIKE"/>
    <property type="match status" value="1"/>
</dbReference>
<dbReference type="GeneTree" id="ENSGT00940000157424"/>
<organism evidence="5 6">
    <name type="scientific">Cyprinus carpio carpio</name>
    <dbReference type="NCBI Taxonomy" id="630221"/>
    <lineage>
        <taxon>Eukaryota</taxon>
        <taxon>Metazoa</taxon>
        <taxon>Chordata</taxon>
        <taxon>Craniata</taxon>
        <taxon>Vertebrata</taxon>
        <taxon>Euteleostomi</taxon>
        <taxon>Actinopterygii</taxon>
        <taxon>Neopterygii</taxon>
        <taxon>Teleostei</taxon>
        <taxon>Ostariophysi</taxon>
        <taxon>Cypriniformes</taxon>
        <taxon>Cyprinidae</taxon>
        <taxon>Cyprininae</taxon>
        <taxon>Cyprinus</taxon>
    </lineage>
</organism>
<feature type="transmembrane region" description="Helical" evidence="2">
    <location>
        <begin position="108"/>
        <end position="127"/>
    </location>
</feature>
<dbReference type="Proteomes" id="UP001108240">
    <property type="component" value="Unplaced"/>
</dbReference>
<dbReference type="Gene3D" id="1.10.220.150">
    <property type="entry name" value="Arf GTPase activating protein"/>
    <property type="match status" value="1"/>
</dbReference>
<dbReference type="InterPro" id="IPR037278">
    <property type="entry name" value="ARFGAP/RecO"/>
</dbReference>
<dbReference type="GO" id="GO:0008270">
    <property type="term" value="F:zinc ion binding"/>
    <property type="evidence" value="ECO:0007669"/>
    <property type="project" value="UniProtKB-KW"/>
</dbReference>
<keyword evidence="2" id="KW-0812">Transmembrane</keyword>
<dbReference type="InterPro" id="IPR001849">
    <property type="entry name" value="PH_domain"/>
</dbReference>
<keyword evidence="1" id="KW-0862">Zinc</keyword>
<dbReference type="Pfam" id="PF01412">
    <property type="entry name" value="ArfGap"/>
    <property type="match status" value="1"/>
</dbReference>
<dbReference type="AlphaFoldDB" id="A0A9J7XBF3"/>
<dbReference type="PANTHER" id="PTHR45899">
    <property type="entry name" value="RHO GTPASE ACTIVATING PROTEIN AT 15B, ISOFORM C"/>
    <property type="match status" value="1"/>
</dbReference>
<evidence type="ECO:0000313" key="6">
    <source>
        <dbReference type="Proteomes" id="UP001108240"/>
    </source>
</evidence>
<dbReference type="SMART" id="SM00105">
    <property type="entry name" value="ArfGap"/>
    <property type="match status" value="1"/>
</dbReference>
<evidence type="ECO:0000259" key="4">
    <source>
        <dbReference type="PROSITE" id="PS50115"/>
    </source>
</evidence>
<keyword evidence="6" id="KW-1185">Reference proteome</keyword>
<protein>
    <recommendedName>
        <fullName evidence="7">Arf-GAP domain-containing protein</fullName>
    </recommendedName>
</protein>
<dbReference type="GO" id="GO:0008360">
    <property type="term" value="P:regulation of cell shape"/>
    <property type="evidence" value="ECO:0007669"/>
    <property type="project" value="TreeGrafter"/>
</dbReference>
<evidence type="ECO:0000256" key="1">
    <source>
        <dbReference type="PROSITE-ProRule" id="PRU00288"/>
    </source>
</evidence>
<evidence type="ECO:0000313" key="5">
    <source>
        <dbReference type="Ensembl" id="ENSCCRP00000104729.1"/>
    </source>
</evidence>
<dbReference type="SUPFAM" id="SSF57863">
    <property type="entry name" value="ArfGap/RecO-like zinc finger"/>
    <property type="match status" value="1"/>
</dbReference>
<accession>A0A9J7XBF3</accession>
<feature type="domain" description="Arf-GAP" evidence="4">
    <location>
        <begin position="19"/>
        <end position="100"/>
    </location>
</feature>